<reference evidence="2" key="1">
    <citation type="journal article" date="2022" name="Nat. Commun.">
        <title>Chromosome evolution and the genetic basis of agronomically important traits in greater yam.</title>
        <authorList>
            <person name="Bredeson J.V."/>
            <person name="Lyons J.B."/>
            <person name="Oniyinde I.O."/>
            <person name="Okereke N.R."/>
            <person name="Kolade O."/>
            <person name="Nnabue I."/>
            <person name="Nwadili C.O."/>
            <person name="Hribova E."/>
            <person name="Parker M."/>
            <person name="Nwogha J."/>
            <person name="Shu S."/>
            <person name="Carlson J."/>
            <person name="Kariba R."/>
            <person name="Muthemba S."/>
            <person name="Knop K."/>
            <person name="Barton G.J."/>
            <person name="Sherwood A.V."/>
            <person name="Lopez-Montes A."/>
            <person name="Asiedu R."/>
            <person name="Jamnadass R."/>
            <person name="Muchugi A."/>
            <person name="Goodstein D."/>
            <person name="Egesi C.N."/>
            <person name="Featherston J."/>
            <person name="Asfaw A."/>
            <person name="Simpson G.G."/>
            <person name="Dolezel J."/>
            <person name="Hendre P.S."/>
            <person name="Van Deynze A."/>
            <person name="Kumar P.L."/>
            <person name="Obidiegwu J.E."/>
            <person name="Bhattacharjee R."/>
            <person name="Rokhsar D.S."/>
        </authorList>
    </citation>
    <scope>NUCLEOTIDE SEQUENCE [LARGE SCALE GENOMIC DNA]</scope>
    <source>
        <strain evidence="2">cv. TDa95/00328</strain>
    </source>
</reference>
<evidence type="ECO:0000313" key="2">
    <source>
        <dbReference type="Proteomes" id="UP000827976"/>
    </source>
</evidence>
<proteinExistence type="predicted"/>
<comment type="caution">
    <text evidence="1">The sequence shown here is derived from an EMBL/GenBank/DDBJ whole genome shotgun (WGS) entry which is preliminary data.</text>
</comment>
<gene>
    <name evidence="1" type="ORF">IHE45_02G077500</name>
</gene>
<organism evidence="1 2">
    <name type="scientific">Dioscorea alata</name>
    <name type="common">Purple yam</name>
    <dbReference type="NCBI Taxonomy" id="55571"/>
    <lineage>
        <taxon>Eukaryota</taxon>
        <taxon>Viridiplantae</taxon>
        <taxon>Streptophyta</taxon>
        <taxon>Embryophyta</taxon>
        <taxon>Tracheophyta</taxon>
        <taxon>Spermatophyta</taxon>
        <taxon>Magnoliopsida</taxon>
        <taxon>Liliopsida</taxon>
        <taxon>Dioscoreales</taxon>
        <taxon>Dioscoreaceae</taxon>
        <taxon>Dioscorea</taxon>
    </lineage>
</organism>
<sequence>MASVPAPRFSSPTSSYADPSISTTNLAPRLLAATPCRATSPFPRFSARSSRSSDSPLCRCSRGEIPEEPVRRGWDSLIKDVVKSAVKRWEDYVNSCKSSASKDRMDVESEETVGKGEEEEVEDVEVEWDWERWEKHFAEVEEQENLVAALKSQLRVAVAREDYEEAAKLKAAIMATTKKDTVGTAISELKRAVVEERYGDAAFFRDYAGCGLVGWWSGTSTNAAEPSGRIIHISAEHGRYVARSYTSRQLSTARPGSPLFEVFFTVNGGEYKQQAVYLKRNDRTEDLLLKTSNKQKISNTNPSDSSTEEQGDIYAEDITAVEDKDDDADMVDGINGIQNVLRDMIPGVKVKVLKVVSPGKVDRDLIAKVIEQIMEEEGEDNEELESIDADKAKSESDNEEVIDSEDALIGTDELQPGLPVKLVIGTIMRKFSADLSPMELIRVPAALERKDRQSFSFSIQQNDTQLGTSGKEESLRRKASLKSDKRSSDLIMSDLAKVLLSKEKIPMKVLKDVGELISSAIKQDQNQPFSGSMLFNRIEISSSADPLSGLYVGAHGIYASEILHLKRKFGQWQENDRNTDLEFYEYVEAVKLTGSLSLPAGQTVFRAKVGKRYQLPHKGIIPEEFGVVARYKGQGRIADPGFQNARWVDGELVILDGKFIKGGPVVGFVYWAPEYHFLVFFNRLKLPET</sequence>
<protein>
    <submittedName>
        <fullName evidence="1">Uncharacterized protein</fullName>
    </submittedName>
</protein>
<accession>A0ACB7WR14</accession>
<name>A0ACB7WR14_DIOAL</name>
<keyword evidence="2" id="KW-1185">Reference proteome</keyword>
<dbReference type="Proteomes" id="UP000827976">
    <property type="component" value="Chromosome 2"/>
</dbReference>
<dbReference type="EMBL" id="CM037012">
    <property type="protein sequence ID" value="KAH7690862.1"/>
    <property type="molecule type" value="Genomic_DNA"/>
</dbReference>
<evidence type="ECO:0000313" key="1">
    <source>
        <dbReference type="EMBL" id="KAH7690862.1"/>
    </source>
</evidence>